<dbReference type="OrthoDB" id="3480265at2"/>
<reference evidence="2" key="1">
    <citation type="submission" date="2020-08" db="EMBL/GenBank/DDBJ databases">
        <title>Whole genome shotgun sequence of Actinocatenispora sera NBRC 101916.</title>
        <authorList>
            <person name="Komaki H."/>
            <person name="Tamura T."/>
        </authorList>
    </citation>
    <scope>NUCLEOTIDE SEQUENCE</scope>
    <source>
        <strain evidence="2">NBRC 101916</strain>
    </source>
</reference>
<keyword evidence="1" id="KW-1133">Transmembrane helix</keyword>
<dbReference type="AlphaFoldDB" id="A0A810KWU1"/>
<protein>
    <recommendedName>
        <fullName evidence="4">ABC transporter permease</fullName>
    </recommendedName>
</protein>
<feature type="transmembrane region" description="Helical" evidence="1">
    <location>
        <begin position="36"/>
        <end position="54"/>
    </location>
</feature>
<gene>
    <name evidence="2" type="ORF">Asera_16520</name>
</gene>
<evidence type="ECO:0000256" key="1">
    <source>
        <dbReference type="SAM" id="Phobius"/>
    </source>
</evidence>
<keyword evidence="1" id="KW-0472">Membrane</keyword>
<evidence type="ECO:0000313" key="3">
    <source>
        <dbReference type="Proteomes" id="UP000680750"/>
    </source>
</evidence>
<organism evidence="2 3">
    <name type="scientific">Actinocatenispora sera</name>
    <dbReference type="NCBI Taxonomy" id="390989"/>
    <lineage>
        <taxon>Bacteria</taxon>
        <taxon>Bacillati</taxon>
        <taxon>Actinomycetota</taxon>
        <taxon>Actinomycetes</taxon>
        <taxon>Micromonosporales</taxon>
        <taxon>Micromonosporaceae</taxon>
        <taxon>Actinocatenispora</taxon>
    </lineage>
</organism>
<sequence length="278" mass="28822">MTTTAAPRLDAEPAARFTDLIAAERIKFTSLRSTRWGVLFSAVVVIAMNANAAFSDYRNWPTYPAGIRAAFVPDWAVGDAFQAGAAMVTILATGTIGALAITSDYASGLARTTFAAVPARSSVVLAKATVLTGVLLVFGVLVAGGSFAASQSILAGRGINITLDYPGVLRGVVASALLAPVCGLAGLAIGAVVRHTAATIVTTVASLLLFPALLQDRRHLTATILHAQPYGAWGSLRGLDSQHLMPYPATPFGSFLVYGSWALAAVLVAALAVRRRDL</sequence>
<evidence type="ECO:0008006" key="4">
    <source>
        <dbReference type="Google" id="ProtNLM"/>
    </source>
</evidence>
<evidence type="ECO:0000313" key="2">
    <source>
        <dbReference type="EMBL" id="BCJ27544.1"/>
    </source>
</evidence>
<dbReference type="EMBL" id="AP023354">
    <property type="protein sequence ID" value="BCJ27544.1"/>
    <property type="molecule type" value="Genomic_DNA"/>
</dbReference>
<name>A0A810KWU1_9ACTN</name>
<keyword evidence="3" id="KW-1185">Reference proteome</keyword>
<feature type="transmembrane region" description="Helical" evidence="1">
    <location>
        <begin position="168"/>
        <end position="189"/>
    </location>
</feature>
<keyword evidence="1" id="KW-0812">Transmembrane</keyword>
<dbReference type="Proteomes" id="UP000680750">
    <property type="component" value="Chromosome"/>
</dbReference>
<feature type="transmembrane region" description="Helical" evidence="1">
    <location>
        <begin position="196"/>
        <end position="214"/>
    </location>
</feature>
<feature type="transmembrane region" description="Helical" evidence="1">
    <location>
        <begin position="80"/>
        <end position="102"/>
    </location>
</feature>
<dbReference type="RefSeq" id="WP_030449812.1">
    <property type="nucleotide sequence ID" value="NZ_AP023354.1"/>
</dbReference>
<proteinExistence type="predicted"/>
<accession>A0A810KWU1</accession>
<feature type="transmembrane region" description="Helical" evidence="1">
    <location>
        <begin position="255"/>
        <end position="273"/>
    </location>
</feature>
<dbReference type="KEGG" id="aser:Asera_16520"/>
<feature type="transmembrane region" description="Helical" evidence="1">
    <location>
        <begin position="123"/>
        <end position="148"/>
    </location>
</feature>